<feature type="region of interest" description="Disordered" evidence="2">
    <location>
        <begin position="255"/>
        <end position="297"/>
    </location>
</feature>
<reference evidence="5" key="3">
    <citation type="journal article" date="2012" name="PLoS Pathog.">
        <title>Comparative genomics of the apicomplexan parasites Toxoplasma gondii and Neospora caninum: Coccidia differing in host range and transmission strategy.</title>
        <authorList>
            <person name="Reid A.J."/>
            <person name="Vermont S.J."/>
            <person name="Cotton J.A."/>
            <person name="Harris D."/>
            <person name="Hill-Cawthorne G.A."/>
            <person name="Konen-Waisman S."/>
            <person name="Latham S.M."/>
            <person name="Mourier T."/>
            <person name="Norton R."/>
            <person name="Quail M.A."/>
            <person name="Sanders M."/>
            <person name="Shanmugam D."/>
            <person name="Sohal A."/>
            <person name="Wasmuth J.D."/>
            <person name="Brunk B."/>
            <person name="Grigg M.E."/>
            <person name="Howard J.C."/>
            <person name="Parkinson J."/>
            <person name="Roos D.S."/>
            <person name="Trees A.J."/>
            <person name="Berriman M."/>
            <person name="Pain A."/>
            <person name="Wastling J.M."/>
        </authorList>
    </citation>
    <scope>NUCLEOTIDE SEQUENCE [LARGE SCALE GENOMIC DNA]</scope>
    <source>
        <strain evidence="5">Liverpool</strain>
    </source>
</reference>
<feature type="coiled-coil region" evidence="1">
    <location>
        <begin position="375"/>
        <end position="402"/>
    </location>
</feature>
<evidence type="ECO:0000313" key="4">
    <source>
        <dbReference type="EMBL" id="CEL65970.1"/>
    </source>
</evidence>
<feature type="region of interest" description="Disordered" evidence="2">
    <location>
        <begin position="167"/>
        <end position="206"/>
    </location>
</feature>
<reference evidence="4" key="4">
    <citation type="journal article" date="2015" name="PLoS ONE">
        <title>Comprehensive Evaluation of Toxoplasma gondii VEG and Neospora caninum LIV Genomes with Tachyzoite Stage Transcriptome and Proteome Defines Novel Transcript Features.</title>
        <authorList>
            <person name="Ramaprasad A."/>
            <person name="Mourier T."/>
            <person name="Naeem R."/>
            <person name="Malas T.B."/>
            <person name="Moussa E."/>
            <person name="Panigrahi A."/>
            <person name="Vermont S.J."/>
            <person name="Otto T.D."/>
            <person name="Wastling J."/>
            <person name="Pain A."/>
        </authorList>
    </citation>
    <scope>NUCLEOTIDE SEQUENCE</scope>
    <source>
        <strain evidence="4">Liverpool</strain>
    </source>
</reference>
<dbReference type="OrthoDB" id="331157at2759"/>
<dbReference type="OMA" id="EDSKECR"/>
<dbReference type="InParanoid" id="F0VE65"/>
<dbReference type="RefSeq" id="XP_003882041.1">
    <property type="nucleotide sequence ID" value="XM_003881992.1"/>
</dbReference>
<keyword evidence="1" id="KW-0175">Coiled coil</keyword>
<feature type="region of interest" description="Disordered" evidence="2">
    <location>
        <begin position="890"/>
        <end position="920"/>
    </location>
</feature>
<organism evidence="3 5">
    <name type="scientific">Neospora caninum (strain Liverpool)</name>
    <dbReference type="NCBI Taxonomy" id="572307"/>
    <lineage>
        <taxon>Eukaryota</taxon>
        <taxon>Sar</taxon>
        <taxon>Alveolata</taxon>
        <taxon>Apicomplexa</taxon>
        <taxon>Conoidasida</taxon>
        <taxon>Coccidia</taxon>
        <taxon>Eucoccidiorida</taxon>
        <taxon>Eimeriorina</taxon>
        <taxon>Sarcocystidae</taxon>
        <taxon>Neospora</taxon>
    </lineage>
</organism>
<evidence type="ECO:0000313" key="3">
    <source>
        <dbReference type="EMBL" id="CBZ52009.1"/>
    </source>
</evidence>
<dbReference type="AlphaFoldDB" id="F0VE65"/>
<reference evidence="3" key="2">
    <citation type="submission" date="2011-03" db="EMBL/GenBank/DDBJ databases">
        <title>Comparative genomics and transcriptomics of Neospora caninum and Toxoplasma gondii.</title>
        <authorList>
            <person name="Reid A.J."/>
            <person name="Sohal A."/>
            <person name="Harris D."/>
            <person name="Quail M."/>
            <person name="Sanders M."/>
            <person name="Berriman M."/>
            <person name="Wastling J.M."/>
            <person name="Pain A."/>
        </authorList>
    </citation>
    <scope>NUCLEOTIDE SEQUENCE</scope>
    <source>
        <strain evidence="3">Liverpool</strain>
    </source>
</reference>
<feature type="region of interest" description="Disordered" evidence="2">
    <location>
        <begin position="645"/>
        <end position="745"/>
    </location>
</feature>
<dbReference type="Proteomes" id="UP000007494">
    <property type="component" value="Chromosome VI"/>
</dbReference>
<gene>
    <name evidence="4" type="ORF">BN1204_017990</name>
    <name evidence="3" type="ORF">NCLIV_017990</name>
</gene>
<evidence type="ECO:0000256" key="1">
    <source>
        <dbReference type="SAM" id="Coils"/>
    </source>
</evidence>
<proteinExistence type="predicted"/>
<dbReference type="eggNOG" id="ENOG502QZQB">
    <property type="taxonomic scope" value="Eukaryota"/>
</dbReference>
<dbReference type="EMBL" id="LN714480">
    <property type="protein sequence ID" value="CEL65970.1"/>
    <property type="molecule type" value="Genomic_DNA"/>
</dbReference>
<reference evidence="3" key="1">
    <citation type="submission" date="2011-02" db="EMBL/GenBank/DDBJ databases">
        <authorList>
            <person name="Aslett M."/>
        </authorList>
    </citation>
    <scope>NUCLEOTIDE SEQUENCE</scope>
    <source>
        <strain evidence="3">Liverpool</strain>
    </source>
</reference>
<feature type="compositionally biased region" description="Low complexity" evidence="2">
    <location>
        <begin position="286"/>
        <end position="297"/>
    </location>
</feature>
<feature type="coiled-coil region" evidence="1">
    <location>
        <begin position="477"/>
        <end position="511"/>
    </location>
</feature>
<evidence type="ECO:0000313" key="5">
    <source>
        <dbReference type="Proteomes" id="UP000007494"/>
    </source>
</evidence>
<feature type="compositionally biased region" description="Basic and acidic residues" evidence="2">
    <location>
        <begin position="656"/>
        <end position="666"/>
    </location>
</feature>
<evidence type="ECO:0000256" key="2">
    <source>
        <dbReference type="SAM" id="MobiDB-lite"/>
    </source>
</evidence>
<feature type="compositionally biased region" description="Basic and acidic residues" evidence="2">
    <location>
        <begin position="182"/>
        <end position="195"/>
    </location>
</feature>
<feature type="compositionally biased region" description="Low complexity" evidence="2">
    <location>
        <begin position="646"/>
        <end position="655"/>
    </location>
</feature>
<dbReference type="EMBL" id="FR823387">
    <property type="protein sequence ID" value="CBZ52009.1"/>
    <property type="molecule type" value="Genomic_DNA"/>
</dbReference>
<sequence>MDAAGQGGNADSTYATFLLKPREMATPSISTFQLKNGCDAHAEFDSRQQSGATRHSTCEPVSAAEQRPVGGCAGGALTVASESPSYQEVEKSLHALTEGERENLAAIAALEHRRTALAKAAERIQDVIEQSRESGQTEVMRAAEYQLQSIYQKQQESQALDQLPEQNRDAGGRAQLSIASDNRQDETQVGRELPRKSVSGTLSVKQQTDVYQGSQKIVVSVAGSPRARDGKFAAEGIAKKTETLQQSNKAVLTAPRYETDKRLASQSPSSPRGFSHDSHDMKHALAQESRSAAQRSSTRWKQQVVNLLRLPGPNLTREQFLSAFYHPGTSMSESLLMTVFDQLKNQSRDVTGAATEHVSIPVVLDVLEKHNGGDIVRLIEAAELLEMNIRNVDKKCKNLAKSPLHEFTRRCTCRFLLNLAKKAYAEMETTSQRFAPAVAVAGYSHALEGFQYALTKSLAAEKNLTLEQANVVVSKCIHNMRNELETDLIQLRRMEIQAQAEAEEAKAAAAARARLQKVTPQEAEALGIPYSALLQVAGSPEGVPVSGGTSRSVSVPGPAGQVAVTYRYPDGTLVTDPAHLPEGARAAELAAQMEIQKTASLAAEAARRAEEIAVAQAASAAQAAVSAATFGGALLPPSLTSILPNAAPGGSAPSGDAKDANADKTGSRMGAPVETPALRGMSTPGNPSTGMHLLPPPQQSGSYSTHLQSCLVSSEADARRSVSPASRRSFTGTMSGMLPGMEGMRPQSSPFPLGYPSQESRMQSAHMFAGGQQMANMFAQEEAMKGFREGVGASLTVPSAVSTPKGQLLSQLPPNGVPGGPPSAGSLPLRPGLQTLSMTENRDMFRRTKAPAGNQNVGGAPAASTRSMSLVDPLRQAGKLLAGALGLWKEEKGAGNEESGTEEDKHQMPPEEQTTTQAQQNGAFEQMRQNELMKTRALDAPQHLSLPEMPQGLPVPAGAGYAGSPLAVPSAPGPNTAGMAATYYSSTLPSTSTGVCPPRQLPSQMHAPDSRGHSGAYHGETLRHEGFQSAPAPAGNSYSMASVYQRPSASAVAAVLGRKQADSGDGAMPTCAGVMESSTGHSGAAVTQTSPLFGHAQAAPSASLSSVASTAGEDSKECRIRVSSYQEVPRPQLGKQEVGNLQQVQAQLEQLSLAHLEEYAKKFGLYSTPEEAAAALGGVPLQGVGALAAGTPATAPTGSAATMGAAFWGGVKTDGSHFMPKMGGLGDTLPYQMGHRGESGGVAGQRMVSAVREGEPMSQAQQRVVMVRQQYPGHGHN</sequence>
<dbReference type="VEuPathDB" id="ToxoDB:NCLIV_017990"/>
<dbReference type="GeneID" id="13444796"/>
<feature type="region of interest" description="Disordered" evidence="2">
    <location>
        <begin position="989"/>
        <end position="1018"/>
    </location>
</feature>
<feature type="compositionally biased region" description="Basic and acidic residues" evidence="2">
    <location>
        <begin position="274"/>
        <end position="285"/>
    </location>
</feature>
<protein>
    <submittedName>
        <fullName evidence="3">Uncharacterized protein</fullName>
    </submittedName>
</protein>
<feature type="compositionally biased region" description="Polar residues" evidence="2">
    <location>
        <begin position="699"/>
        <end position="712"/>
    </location>
</feature>
<name>F0VE65_NEOCL</name>
<accession>F0VE65</accession>
<keyword evidence="5" id="KW-1185">Reference proteome</keyword>